<dbReference type="Gene3D" id="3.40.50.1970">
    <property type="match status" value="1"/>
</dbReference>
<accession>A0A1G8RLE0</accession>
<proteinExistence type="predicted"/>
<dbReference type="InterPro" id="IPR000031">
    <property type="entry name" value="PurE_dom"/>
</dbReference>
<dbReference type="NCBIfam" id="NF033503">
    <property type="entry name" value="LarB"/>
    <property type="match status" value="1"/>
</dbReference>
<dbReference type="RefSeq" id="WP_407690366.1">
    <property type="nucleotide sequence ID" value="NZ_FNEV01000002.1"/>
</dbReference>
<dbReference type="GO" id="GO:0016787">
    <property type="term" value="F:hydrolase activity"/>
    <property type="evidence" value="ECO:0007669"/>
    <property type="project" value="InterPro"/>
</dbReference>
<feature type="domain" description="PurE" evidence="1">
    <location>
        <begin position="111"/>
        <end position="243"/>
    </location>
</feature>
<dbReference type="PANTHER" id="PTHR43064">
    <property type="entry name" value="PHOSPHORIBOSYLAMINOIMIDAZOLE CARBOXYLASE-RELATED"/>
    <property type="match status" value="1"/>
</dbReference>
<organism evidence="2 3">
    <name type="scientific">Salimicrobium halophilum</name>
    <dbReference type="NCBI Taxonomy" id="86666"/>
    <lineage>
        <taxon>Bacteria</taxon>
        <taxon>Bacillati</taxon>
        <taxon>Bacillota</taxon>
        <taxon>Bacilli</taxon>
        <taxon>Bacillales</taxon>
        <taxon>Bacillaceae</taxon>
        <taxon>Salimicrobium</taxon>
    </lineage>
</organism>
<dbReference type="Pfam" id="PF00731">
    <property type="entry name" value="AIRC"/>
    <property type="match status" value="1"/>
</dbReference>
<evidence type="ECO:0000313" key="2">
    <source>
        <dbReference type="EMBL" id="SDJ17190.1"/>
    </source>
</evidence>
<dbReference type="SUPFAM" id="SSF52255">
    <property type="entry name" value="N5-CAIR mutase (phosphoribosylaminoimidazole carboxylase, PurE)"/>
    <property type="match status" value="1"/>
</dbReference>
<dbReference type="InterPro" id="IPR039476">
    <property type="entry name" value="P2CMN_synthase_LarB"/>
</dbReference>
<dbReference type="EMBL" id="FNEV01000002">
    <property type="protein sequence ID" value="SDJ17190.1"/>
    <property type="molecule type" value="Genomic_DNA"/>
</dbReference>
<dbReference type="STRING" id="86666.SAMN04490247_1076"/>
<dbReference type="GO" id="GO:0006189">
    <property type="term" value="P:'de novo' IMP biosynthetic process"/>
    <property type="evidence" value="ECO:0007669"/>
    <property type="project" value="InterPro"/>
</dbReference>
<sequence length="243" mass="25988">MDDILQALEAGELSAEQAKVKLTSYDNLGFAKVDRQRQERTGFPEVVYGEGKTADEIIRIFRSLKEHSEVLLATRIDEEKGRKIVEVHDDCTFDERSGTVYKKKPLEDTEHYIAVVCAGTSDLAVAEEAAITAEVFGVRVERVYDVGVAGLHRLLGEIERIRAARVSIVVAGMEGALPSVVGGLVAHPVLAVPTSVGYGANFGGVSALLSMLNSCSSGISVVNIDNGFGAAYNAVMIEKMAGS</sequence>
<reference evidence="3" key="1">
    <citation type="submission" date="2016-10" db="EMBL/GenBank/DDBJ databases">
        <authorList>
            <person name="Varghese N."/>
            <person name="Submissions S."/>
        </authorList>
    </citation>
    <scope>NUCLEOTIDE SEQUENCE [LARGE SCALE GENOMIC DNA]</scope>
    <source>
        <strain evidence="3">DSM 4771</strain>
    </source>
</reference>
<name>A0A1G8RLE0_9BACI</name>
<dbReference type="Proteomes" id="UP000199225">
    <property type="component" value="Unassembled WGS sequence"/>
</dbReference>
<protein>
    <recommendedName>
        <fullName evidence="1">PurE domain-containing protein</fullName>
    </recommendedName>
</protein>
<evidence type="ECO:0000259" key="1">
    <source>
        <dbReference type="SMART" id="SM01001"/>
    </source>
</evidence>
<dbReference type="AlphaFoldDB" id="A0A1G8RLE0"/>
<gene>
    <name evidence="2" type="ORF">SAMN04490247_1076</name>
</gene>
<keyword evidence="3" id="KW-1185">Reference proteome</keyword>
<dbReference type="SMART" id="SM01001">
    <property type="entry name" value="AIRC"/>
    <property type="match status" value="1"/>
</dbReference>
<dbReference type="PANTHER" id="PTHR43064:SF1">
    <property type="entry name" value="SLL1489 PROTEIN"/>
    <property type="match status" value="1"/>
</dbReference>
<evidence type="ECO:0000313" key="3">
    <source>
        <dbReference type="Proteomes" id="UP000199225"/>
    </source>
</evidence>